<keyword evidence="2" id="KW-1133">Transmembrane helix</keyword>
<name>A0ABS0ANB8_9GAMM</name>
<dbReference type="Gene3D" id="6.10.340.10">
    <property type="match status" value="1"/>
</dbReference>
<evidence type="ECO:0000313" key="6">
    <source>
        <dbReference type="Proteomes" id="UP000662703"/>
    </source>
</evidence>
<dbReference type="CDD" id="cd07302">
    <property type="entry name" value="CHD"/>
    <property type="match status" value="1"/>
</dbReference>
<dbReference type="Gene3D" id="3.30.70.1230">
    <property type="entry name" value="Nucleotide cyclase"/>
    <property type="match status" value="1"/>
</dbReference>
<evidence type="ECO:0000313" key="5">
    <source>
        <dbReference type="EMBL" id="MBF5055621.1"/>
    </source>
</evidence>
<dbReference type="SMART" id="SM00304">
    <property type="entry name" value="HAMP"/>
    <property type="match status" value="1"/>
</dbReference>
<dbReference type="PROSITE" id="PS50885">
    <property type="entry name" value="HAMP"/>
    <property type="match status" value="1"/>
</dbReference>
<dbReference type="PANTHER" id="PTHR43081">
    <property type="entry name" value="ADENYLATE CYCLASE, TERMINAL-DIFFERENTIATION SPECIFIC-RELATED"/>
    <property type="match status" value="1"/>
</dbReference>
<evidence type="ECO:0000256" key="2">
    <source>
        <dbReference type="SAM" id="Phobius"/>
    </source>
</evidence>
<dbReference type="InterPro" id="IPR003660">
    <property type="entry name" value="HAMP_dom"/>
</dbReference>
<reference evidence="5 6" key="1">
    <citation type="submission" date="2012-09" db="EMBL/GenBank/DDBJ databases">
        <title>Genome Sequence of alkane-degrading Bacterium Alcanivorax sp. 521-1.</title>
        <authorList>
            <person name="Lai Q."/>
            <person name="Shao Z."/>
        </authorList>
    </citation>
    <scope>NUCLEOTIDE SEQUENCE [LARGE SCALE GENOMIC DNA]</scope>
    <source>
        <strain evidence="5 6">521-1</strain>
    </source>
</reference>
<dbReference type="InterPro" id="IPR029787">
    <property type="entry name" value="Nucleotide_cyclase"/>
</dbReference>
<dbReference type="SUPFAM" id="SSF55073">
    <property type="entry name" value="Nucleotide cyclase"/>
    <property type="match status" value="1"/>
</dbReference>
<keyword evidence="2" id="KW-0472">Membrane</keyword>
<evidence type="ECO:0000259" key="3">
    <source>
        <dbReference type="PROSITE" id="PS50125"/>
    </source>
</evidence>
<dbReference type="InterPro" id="IPR050697">
    <property type="entry name" value="Adenylyl/Guanylyl_Cyclase_3/4"/>
</dbReference>
<feature type="transmembrane region" description="Helical" evidence="2">
    <location>
        <begin position="49"/>
        <end position="69"/>
    </location>
</feature>
<dbReference type="Pfam" id="PF00211">
    <property type="entry name" value="Guanylate_cyc"/>
    <property type="match status" value="1"/>
</dbReference>
<feature type="transmembrane region" description="Helical" evidence="2">
    <location>
        <begin position="197"/>
        <end position="215"/>
    </location>
</feature>
<feature type="region of interest" description="Disordered" evidence="1">
    <location>
        <begin position="1"/>
        <end position="26"/>
    </location>
</feature>
<dbReference type="EMBL" id="ARXX01000009">
    <property type="protein sequence ID" value="MBF5055621.1"/>
    <property type="molecule type" value="Genomic_DNA"/>
</dbReference>
<dbReference type="SUPFAM" id="SSF158472">
    <property type="entry name" value="HAMP domain-like"/>
    <property type="match status" value="1"/>
</dbReference>
<feature type="domain" description="Guanylate cyclase" evidence="3">
    <location>
        <begin position="303"/>
        <end position="435"/>
    </location>
</feature>
<dbReference type="Pfam" id="PF00672">
    <property type="entry name" value="HAMP"/>
    <property type="match status" value="1"/>
</dbReference>
<keyword evidence="6" id="KW-1185">Reference proteome</keyword>
<protein>
    <recommendedName>
        <fullName evidence="7">HAMP domain-containing protein</fullName>
    </recommendedName>
</protein>
<keyword evidence="2" id="KW-0812">Transmembrane</keyword>
<dbReference type="CDD" id="cd06225">
    <property type="entry name" value="HAMP"/>
    <property type="match status" value="1"/>
</dbReference>
<dbReference type="PANTHER" id="PTHR43081:SF1">
    <property type="entry name" value="ADENYLATE CYCLASE, TERMINAL-DIFFERENTIATION SPECIFIC"/>
    <property type="match status" value="1"/>
</dbReference>
<sequence length="510" mass="55870">MNKPSAPQTSTGKNDGGAPEGPRTGGFKRRLDALIRPYIPEYFPVAWKMGLSISALILVGMTLLGAFLLNNQLERMRQQADRFGTAIATQLAHTAREPLLAEDLFLLKVHLSNLVRSESIEGAALFDRDGLTVEQAGLQPPRTAPAADAMRRWRYRGEAMSTYEAPVTVDENRAGTVAVTISDRSITAAQQQVRNTMITATLAMGLLAIIASFLISRRLAQPIHNLLAATSAMRKGDLQYRIQERRNDEIGHLIEAYNGMAHDMLEKDQVERVLQRFVSPSVARKMMANLDQVTLGGRDVNATVVFADIVGFTRLSESLAPEAVADMLNVYFDAITTATSFYRGTIDKYMGDCAMIVFGVPEEDSEHLFHGLCCAVMIQRLVARLNEYRATRGQTTVEFRIGMNSGPMLAGNLGSRERMQYTVVGDAVNLASRLSNMAGAGEIIAAAPLIENPNIGSRVRAAAYGDMRVRGRSEPVGTYRVDGVHALSETLMEQRIAQFLAEQYLESPGA</sequence>
<organism evidence="5 6">
    <name type="scientific">Alloalcanivorax profundimaris</name>
    <dbReference type="NCBI Taxonomy" id="2735259"/>
    <lineage>
        <taxon>Bacteria</taxon>
        <taxon>Pseudomonadati</taxon>
        <taxon>Pseudomonadota</taxon>
        <taxon>Gammaproteobacteria</taxon>
        <taxon>Oceanospirillales</taxon>
        <taxon>Alcanivoracaceae</taxon>
        <taxon>Alloalcanivorax</taxon>
    </lineage>
</organism>
<proteinExistence type="predicted"/>
<evidence type="ECO:0000256" key="1">
    <source>
        <dbReference type="SAM" id="MobiDB-lite"/>
    </source>
</evidence>
<feature type="compositionally biased region" description="Polar residues" evidence="1">
    <location>
        <begin position="1"/>
        <end position="13"/>
    </location>
</feature>
<accession>A0ABS0ANB8</accession>
<dbReference type="PROSITE" id="PS50125">
    <property type="entry name" value="GUANYLATE_CYCLASE_2"/>
    <property type="match status" value="1"/>
</dbReference>
<gene>
    <name evidence="5" type="ORF">Y5W_00915</name>
</gene>
<dbReference type="InterPro" id="IPR001054">
    <property type="entry name" value="A/G_cyclase"/>
</dbReference>
<evidence type="ECO:0008006" key="7">
    <source>
        <dbReference type="Google" id="ProtNLM"/>
    </source>
</evidence>
<comment type="caution">
    <text evidence="5">The sequence shown here is derived from an EMBL/GenBank/DDBJ whole genome shotgun (WGS) entry which is preliminary data.</text>
</comment>
<dbReference type="SMART" id="SM00044">
    <property type="entry name" value="CYCc"/>
    <property type="match status" value="1"/>
</dbReference>
<evidence type="ECO:0000259" key="4">
    <source>
        <dbReference type="PROSITE" id="PS50885"/>
    </source>
</evidence>
<feature type="domain" description="HAMP" evidence="4">
    <location>
        <begin position="217"/>
        <end position="269"/>
    </location>
</feature>
<dbReference type="Proteomes" id="UP000662703">
    <property type="component" value="Unassembled WGS sequence"/>
</dbReference>